<evidence type="ECO:0000313" key="13">
    <source>
        <dbReference type="EMBL" id="KAA0023417.1"/>
    </source>
</evidence>
<keyword evidence="5 11" id="KW-0479">Metal-binding</keyword>
<evidence type="ECO:0000256" key="5">
    <source>
        <dbReference type="ARBA" id="ARBA00022723"/>
    </source>
</evidence>
<dbReference type="GO" id="GO:0016114">
    <property type="term" value="P:terpenoid biosynthetic process"/>
    <property type="evidence" value="ECO:0007669"/>
    <property type="project" value="UniProtKB-UniRule"/>
</dbReference>
<keyword evidence="4 11" id="KW-0808">Transferase</keyword>
<dbReference type="EC" id="2.2.1.7" evidence="11"/>
<dbReference type="CDD" id="cd02007">
    <property type="entry name" value="TPP_DXS"/>
    <property type="match status" value="1"/>
</dbReference>
<dbReference type="InterPro" id="IPR029061">
    <property type="entry name" value="THDP-binding"/>
</dbReference>
<feature type="binding site" evidence="11">
    <location>
        <position position="285"/>
    </location>
    <ligand>
        <name>thiamine diphosphate</name>
        <dbReference type="ChEBI" id="CHEBI:58937"/>
    </ligand>
</feature>
<keyword evidence="8 11" id="KW-0786">Thiamine pyrophosphate</keyword>
<dbReference type="Pfam" id="PF02780">
    <property type="entry name" value="Transketolase_C"/>
    <property type="match status" value="1"/>
</dbReference>
<evidence type="ECO:0000256" key="2">
    <source>
        <dbReference type="ARBA" id="ARBA00011081"/>
    </source>
</evidence>
<dbReference type="FunFam" id="3.40.50.920:FF:000002">
    <property type="entry name" value="1-deoxy-D-xylulose-5-phosphate synthase"/>
    <property type="match status" value="1"/>
</dbReference>
<keyword evidence="14" id="KW-1185">Reference proteome</keyword>
<comment type="pathway">
    <text evidence="1 11">Metabolic intermediate biosynthesis; 1-deoxy-D-xylulose 5-phosphate biosynthesis; 1-deoxy-D-xylulose 5-phosphate from D-glyceraldehyde 3-phosphate and pyruvate: step 1/1.</text>
</comment>
<comment type="subunit">
    <text evidence="3 11">Homodimer.</text>
</comment>
<dbReference type="GO" id="GO:0009228">
    <property type="term" value="P:thiamine biosynthetic process"/>
    <property type="evidence" value="ECO:0007669"/>
    <property type="project" value="UniProtKB-UniRule"/>
</dbReference>
<dbReference type="NCBIfam" id="TIGR00204">
    <property type="entry name" value="dxs"/>
    <property type="match status" value="1"/>
</dbReference>
<evidence type="ECO:0000256" key="8">
    <source>
        <dbReference type="ARBA" id="ARBA00023052"/>
    </source>
</evidence>
<dbReference type="Gene3D" id="3.40.50.920">
    <property type="match status" value="1"/>
</dbReference>
<proteinExistence type="inferred from homology"/>
<feature type="binding site" evidence="11">
    <location>
        <position position="175"/>
    </location>
    <ligand>
        <name>thiamine diphosphate</name>
        <dbReference type="ChEBI" id="CHEBI:58937"/>
    </ligand>
</feature>
<dbReference type="InterPro" id="IPR005477">
    <property type="entry name" value="Dxylulose-5-P_synthase"/>
</dbReference>
<feature type="binding site" evidence="11">
    <location>
        <position position="73"/>
    </location>
    <ligand>
        <name>thiamine diphosphate</name>
        <dbReference type="ChEBI" id="CHEBI:58937"/>
    </ligand>
</feature>
<evidence type="ECO:0000256" key="3">
    <source>
        <dbReference type="ARBA" id="ARBA00011738"/>
    </source>
</evidence>
<feature type="domain" description="Transketolase-like pyrimidine-binding" evidence="12">
    <location>
        <begin position="315"/>
        <end position="480"/>
    </location>
</feature>
<dbReference type="InterPro" id="IPR020826">
    <property type="entry name" value="Transketolase_BS"/>
</dbReference>
<evidence type="ECO:0000256" key="1">
    <source>
        <dbReference type="ARBA" id="ARBA00004980"/>
    </source>
</evidence>
<dbReference type="InterPro" id="IPR033248">
    <property type="entry name" value="Transketolase_C"/>
</dbReference>
<dbReference type="AlphaFoldDB" id="A0A5A7SFF4"/>
<dbReference type="InterPro" id="IPR049557">
    <property type="entry name" value="Transketolase_CS"/>
</dbReference>
<dbReference type="GO" id="GO:0008661">
    <property type="term" value="F:1-deoxy-D-xylulose-5-phosphate synthase activity"/>
    <property type="evidence" value="ECO:0007669"/>
    <property type="project" value="UniProtKB-UniRule"/>
</dbReference>
<dbReference type="GO" id="GO:0000287">
    <property type="term" value="F:magnesium ion binding"/>
    <property type="evidence" value="ECO:0007669"/>
    <property type="project" value="UniProtKB-UniRule"/>
</dbReference>
<feature type="binding site" evidence="11">
    <location>
        <position position="145"/>
    </location>
    <ligand>
        <name>Mg(2+)</name>
        <dbReference type="ChEBI" id="CHEBI:18420"/>
    </ligand>
</feature>
<comment type="function">
    <text evidence="10 11">Catalyzes the acyloin condensation reaction between C atoms 2 and 3 of pyruvate and glyceraldehyde 3-phosphate to yield 1-deoxy-D-xylulose-5-phosphate (DXP).</text>
</comment>
<accession>A0A5A7SFF4</accession>
<dbReference type="SUPFAM" id="SSF52518">
    <property type="entry name" value="Thiamin diphosphate-binding fold (THDP-binding)"/>
    <property type="match status" value="2"/>
</dbReference>
<reference evidence="13 14" key="1">
    <citation type="submission" date="2019-07" db="EMBL/GenBank/DDBJ databases">
        <title>Rhodococcus cavernicolus sp. nov., isolated from a cave.</title>
        <authorList>
            <person name="Lee S.D."/>
        </authorList>
    </citation>
    <scope>NUCLEOTIDE SEQUENCE [LARGE SCALE GENOMIC DNA]</scope>
    <source>
        <strain evidence="13 14">C1-24</strain>
    </source>
</reference>
<evidence type="ECO:0000313" key="14">
    <source>
        <dbReference type="Proteomes" id="UP000322244"/>
    </source>
</evidence>
<evidence type="ECO:0000256" key="9">
    <source>
        <dbReference type="ARBA" id="ARBA00023229"/>
    </source>
</evidence>
<evidence type="ECO:0000256" key="10">
    <source>
        <dbReference type="ARBA" id="ARBA00055605"/>
    </source>
</evidence>
<feature type="binding site" evidence="11">
    <location>
        <begin position="114"/>
        <end position="116"/>
    </location>
    <ligand>
        <name>thiamine diphosphate</name>
        <dbReference type="ChEBI" id="CHEBI:58937"/>
    </ligand>
</feature>
<evidence type="ECO:0000256" key="6">
    <source>
        <dbReference type="ARBA" id="ARBA00022842"/>
    </source>
</evidence>
<gene>
    <name evidence="11 13" type="primary">dxs</name>
    <name evidence="13" type="ORF">FOY51_08385</name>
</gene>
<dbReference type="UniPathway" id="UPA00064">
    <property type="reaction ID" value="UER00091"/>
</dbReference>
<keyword evidence="7 11" id="KW-0784">Thiamine biosynthesis</keyword>
<dbReference type="PROSITE" id="PS00802">
    <property type="entry name" value="TRANSKETOLASE_2"/>
    <property type="match status" value="1"/>
</dbReference>
<comment type="cofactor">
    <cofactor evidence="11">
        <name>Mg(2+)</name>
        <dbReference type="ChEBI" id="CHEBI:18420"/>
    </cofactor>
    <text evidence="11">Binds 1 Mg(2+) ion per subunit.</text>
</comment>
<dbReference type="SUPFAM" id="SSF52922">
    <property type="entry name" value="TK C-terminal domain-like"/>
    <property type="match status" value="1"/>
</dbReference>
<dbReference type="Pfam" id="PF13292">
    <property type="entry name" value="DXP_synthase_N"/>
    <property type="match status" value="1"/>
</dbReference>
<dbReference type="CDD" id="cd07033">
    <property type="entry name" value="TPP_PYR_DXS_TK_like"/>
    <property type="match status" value="1"/>
</dbReference>
<dbReference type="FunFam" id="3.40.50.970:FF:000005">
    <property type="entry name" value="1-deoxy-D-xylulose-5-phosphate synthase"/>
    <property type="match status" value="1"/>
</dbReference>
<dbReference type="RefSeq" id="WP_149429762.1">
    <property type="nucleotide sequence ID" value="NZ_VLNY01000003.1"/>
</dbReference>
<comment type="similarity">
    <text evidence="2 11">Belongs to the transketolase family. DXPS subfamily.</text>
</comment>
<feature type="binding site" evidence="11">
    <location>
        <position position="175"/>
    </location>
    <ligand>
        <name>Mg(2+)</name>
        <dbReference type="ChEBI" id="CHEBI:18420"/>
    </ligand>
</feature>
<keyword evidence="6 11" id="KW-0460">Magnesium</keyword>
<name>A0A5A7SFF4_9NOCA</name>
<dbReference type="GO" id="GO:0030976">
    <property type="term" value="F:thiamine pyrophosphate binding"/>
    <property type="evidence" value="ECO:0007669"/>
    <property type="project" value="UniProtKB-UniRule"/>
</dbReference>
<feature type="binding site" evidence="11">
    <location>
        <begin position="146"/>
        <end position="147"/>
    </location>
    <ligand>
        <name>thiamine diphosphate</name>
        <dbReference type="ChEBI" id="CHEBI:58937"/>
    </ligand>
</feature>
<evidence type="ECO:0000256" key="7">
    <source>
        <dbReference type="ARBA" id="ARBA00022977"/>
    </source>
</evidence>
<sequence length="641" mass="68062">MGVLSRVDMPADLRGLSLDEMTMLSAEIRDFLVEKVSATGGHLGPNLGVVELTLAIHRTFDSPNDAIIFDTGHQAYVHKIVTGRKDRFETLRKQGGLSGYPCRAESVHDWVESSHASASLSYADGLAKAFALKGEDRHVVAVVGDGALTGGMCWEALNNIAAGRDRSLVIVVNDNGRSYAPTIGGLADRLAALRLQPGYERFLDTGRRLLQRVPGGKPTYSVLHGIKVGLKDAMSPQVLFTDLGIKYLGPVDGHDQQAMEAALRRAKDFGGPVIVHAVTRKGMGYEHAENHEADQMHSVAVIDPTTGKSTSTSARDWTSVFSDELIAQAEQRDDIVAITAAMAGPTGLAAFGQRFPDRTYDVGIAEQHAMASAAGLALGGLHPVVAIYSTFLNRAFDQLLMDVALLQQPVTLVLDRAGVTGSDGASHNGMWDLSLLGIVPGMRVAAPRDATTLREELAEALAISNGPTALRFPKGAVTEEIAAVNRIDGVDVLHMPNGGQGDVLLVAVGPFATLALDTAQRLAEQGISAAVVDPRWVLPVPEAIVKLAEEFRIVVTVEDSGLHGGIGSTVSAMLRAAGLDVPCRDLGVPQQFLDHASRDQIHRELGLTAQDLSRRITGWVAGLDPVDSAHPVLDAGKQVLG</sequence>
<feature type="binding site" evidence="11">
    <location>
        <position position="366"/>
    </location>
    <ligand>
        <name>thiamine diphosphate</name>
        <dbReference type="ChEBI" id="CHEBI:58937"/>
    </ligand>
</feature>
<dbReference type="PROSITE" id="PS00801">
    <property type="entry name" value="TRANSKETOLASE_1"/>
    <property type="match status" value="1"/>
</dbReference>
<dbReference type="GO" id="GO:0005829">
    <property type="term" value="C:cytosol"/>
    <property type="evidence" value="ECO:0007669"/>
    <property type="project" value="TreeGrafter"/>
</dbReference>
<dbReference type="Gene3D" id="3.40.50.970">
    <property type="match status" value="2"/>
</dbReference>
<dbReference type="Proteomes" id="UP000322244">
    <property type="component" value="Unassembled WGS sequence"/>
</dbReference>
<organism evidence="13 14">
    <name type="scientific">Antrihabitans cavernicola</name>
    <dbReference type="NCBI Taxonomy" id="2495913"/>
    <lineage>
        <taxon>Bacteria</taxon>
        <taxon>Bacillati</taxon>
        <taxon>Actinomycetota</taxon>
        <taxon>Actinomycetes</taxon>
        <taxon>Mycobacteriales</taxon>
        <taxon>Nocardiaceae</taxon>
        <taxon>Antrihabitans</taxon>
    </lineage>
</organism>
<dbReference type="OrthoDB" id="9803371at2"/>
<dbReference type="InterPro" id="IPR005475">
    <property type="entry name" value="Transketolase-like_Pyr-bd"/>
</dbReference>
<evidence type="ECO:0000256" key="4">
    <source>
        <dbReference type="ARBA" id="ARBA00022679"/>
    </source>
</evidence>
<dbReference type="EMBL" id="VLNY01000003">
    <property type="protein sequence ID" value="KAA0023417.1"/>
    <property type="molecule type" value="Genomic_DNA"/>
</dbReference>
<keyword evidence="9 11" id="KW-0414">Isoprene biosynthesis</keyword>
<protein>
    <recommendedName>
        <fullName evidence="11">1-deoxy-D-xylulose-5-phosphate synthase</fullName>
        <ecNumber evidence="11">2.2.1.7</ecNumber>
    </recommendedName>
    <alternativeName>
        <fullName evidence="11">1-deoxyxylulose-5-phosphate synthase</fullName>
        <shortName evidence="11">DXP synthase</shortName>
        <shortName evidence="11">DXPS</shortName>
    </alternativeName>
</protein>
<comment type="catalytic activity">
    <reaction evidence="11">
        <text>D-glyceraldehyde 3-phosphate + pyruvate + H(+) = 1-deoxy-D-xylulose 5-phosphate + CO2</text>
        <dbReference type="Rhea" id="RHEA:12605"/>
        <dbReference type="ChEBI" id="CHEBI:15361"/>
        <dbReference type="ChEBI" id="CHEBI:15378"/>
        <dbReference type="ChEBI" id="CHEBI:16526"/>
        <dbReference type="ChEBI" id="CHEBI:57792"/>
        <dbReference type="ChEBI" id="CHEBI:59776"/>
        <dbReference type="EC" id="2.2.1.7"/>
    </reaction>
</comment>
<dbReference type="InterPro" id="IPR009014">
    <property type="entry name" value="Transketo_C/PFOR_II"/>
</dbReference>
<comment type="caution">
    <text evidence="13">The sequence shown here is derived from an EMBL/GenBank/DDBJ whole genome shotgun (WGS) entry which is preliminary data.</text>
</comment>
<evidence type="ECO:0000259" key="12">
    <source>
        <dbReference type="SMART" id="SM00861"/>
    </source>
</evidence>
<dbReference type="SMART" id="SM00861">
    <property type="entry name" value="Transket_pyr"/>
    <property type="match status" value="1"/>
</dbReference>
<dbReference type="NCBIfam" id="NF003933">
    <property type="entry name" value="PRK05444.2-2"/>
    <property type="match status" value="1"/>
</dbReference>
<dbReference type="HAMAP" id="MF_00315">
    <property type="entry name" value="DXP_synth"/>
    <property type="match status" value="1"/>
</dbReference>
<evidence type="ECO:0000256" key="11">
    <source>
        <dbReference type="HAMAP-Rule" id="MF_00315"/>
    </source>
</evidence>
<comment type="cofactor">
    <cofactor evidence="11">
        <name>thiamine diphosphate</name>
        <dbReference type="ChEBI" id="CHEBI:58937"/>
    </cofactor>
    <text evidence="11">Binds 1 thiamine pyrophosphate per subunit.</text>
</comment>
<dbReference type="Pfam" id="PF02779">
    <property type="entry name" value="Transket_pyr"/>
    <property type="match status" value="1"/>
</dbReference>
<dbReference type="GO" id="GO:0019288">
    <property type="term" value="P:isopentenyl diphosphate biosynthetic process, methylerythritol 4-phosphate pathway"/>
    <property type="evidence" value="ECO:0007669"/>
    <property type="project" value="TreeGrafter"/>
</dbReference>
<dbReference type="PANTHER" id="PTHR43322:SF5">
    <property type="entry name" value="1-DEOXY-D-XYLULOSE-5-PHOSPHATE SYNTHASE, CHLOROPLASTIC"/>
    <property type="match status" value="1"/>
</dbReference>
<dbReference type="PANTHER" id="PTHR43322">
    <property type="entry name" value="1-D-DEOXYXYLULOSE 5-PHOSPHATE SYNTHASE-RELATED"/>
    <property type="match status" value="1"/>
</dbReference>